<dbReference type="SUPFAM" id="SSF56281">
    <property type="entry name" value="Metallo-hydrolase/oxidoreductase"/>
    <property type="match status" value="1"/>
</dbReference>
<organism evidence="10">
    <name type="scientific">Candidatus Kentrum sp. LFY</name>
    <dbReference type="NCBI Taxonomy" id="2126342"/>
    <lineage>
        <taxon>Bacteria</taxon>
        <taxon>Pseudomonadati</taxon>
        <taxon>Pseudomonadota</taxon>
        <taxon>Gammaproteobacteria</taxon>
        <taxon>Candidatus Kentrum</taxon>
    </lineage>
</organism>
<gene>
    <name evidence="7" type="primary">gloB</name>
    <name evidence="10" type="ORF">BECKLFY1418B_GA0070995_10403</name>
</gene>
<dbReference type="NCBIfam" id="TIGR03413">
    <property type="entry name" value="GSH_gloB"/>
    <property type="match status" value="1"/>
</dbReference>
<evidence type="ECO:0000256" key="1">
    <source>
        <dbReference type="ARBA" id="ARBA00001623"/>
    </source>
</evidence>
<dbReference type="InterPro" id="IPR050110">
    <property type="entry name" value="Glyoxalase_II_hydrolase"/>
</dbReference>
<feature type="binding site" evidence="7">
    <location>
        <position position="160"/>
    </location>
    <ligand>
        <name>Zn(2+)</name>
        <dbReference type="ChEBI" id="CHEBI:29105"/>
        <label>1</label>
    </ligand>
</feature>
<evidence type="ECO:0000256" key="7">
    <source>
        <dbReference type="HAMAP-Rule" id="MF_01374"/>
    </source>
</evidence>
<feature type="binding site" evidence="7">
    <location>
        <position position="105"/>
    </location>
    <ligand>
        <name>Zn(2+)</name>
        <dbReference type="ChEBI" id="CHEBI:29105"/>
        <label>2</label>
    </ligand>
</feature>
<dbReference type="AlphaFoldDB" id="A0A450UK32"/>
<dbReference type="InterPro" id="IPR032282">
    <property type="entry name" value="HAGH_C"/>
</dbReference>
<keyword evidence="6 7" id="KW-0862">Zinc</keyword>
<dbReference type="UniPathway" id="UPA00619">
    <property type="reaction ID" value="UER00676"/>
</dbReference>
<name>A0A450UK32_9GAMM</name>
<comment type="subunit">
    <text evidence="7">Monomer.</text>
</comment>
<feature type="binding site" evidence="7">
    <location>
        <position position="101"/>
    </location>
    <ligand>
        <name>Zn(2+)</name>
        <dbReference type="ChEBI" id="CHEBI:29105"/>
        <label>1</label>
    </ligand>
</feature>
<evidence type="ECO:0000256" key="6">
    <source>
        <dbReference type="ARBA" id="ARBA00022833"/>
    </source>
</evidence>
<feature type="binding site" evidence="7">
    <location>
        <position position="106"/>
    </location>
    <ligand>
        <name>Zn(2+)</name>
        <dbReference type="ChEBI" id="CHEBI:29105"/>
        <label>2</label>
    </ligand>
</feature>
<accession>A0A450UK32</accession>
<dbReference type="Pfam" id="PF16123">
    <property type="entry name" value="HAGH_C"/>
    <property type="match status" value="1"/>
</dbReference>
<evidence type="ECO:0000256" key="4">
    <source>
        <dbReference type="ARBA" id="ARBA00022723"/>
    </source>
</evidence>
<dbReference type="Gene3D" id="3.60.15.10">
    <property type="entry name" value="Ribonuclease Z/Hydroxyacylglutathione hydrolase-like"/>
    <property type="match status" value="1"/>
</dbReference>
<comment type="similarity">
    <text evidence="3 7">Belongs to the metallo-beta-lactamase superfamily. Glyoxalase II family.</text>
</comment>
<proteinExistence type="inferred from homology"/>
<dbReference type="PIRSF" id="PIRSF005457">
    <property type="entry name" value="Glx"/>
    <property type="match status" value="1"/>
</dbReference>
<dbReference type="EC" id="3.1.2.6" evidence="7"/>
<comment type="cofactor">
    <cofactor evidence="7">
        <name>Zn(2+)</name>
        <dbReference type="ChEBI" id="CHEBI:29105"/>
    </cofactor>
    <text evidence="7">Binds 2 Zn(2+) ions per subunit.</text>
</comment>
<dbReference type="PANTHER" id="PTHR43705:SF1">
    <property type="entry name" value="HYDROXYACYLGLUTATHIONE HYDROLASE GLOB"/>
    <property type="match status" value="1"/>
</dbReference>
<feature type="binding site" evidence="7">
    <location>
        <position position="177"/>
    </location>
    <ligand>
        <name>Zn(2+)</name>
        <dbReference type="ChEBI" id="CHEBI:29105"/>
        <label>1</label>
    </ligand>
</feature>
<evidence type="ECO:0000259" key="9">
    <source>
        <dbReference type="SMART" id="SM00849"/>
    </source>
</evidence>
<evidence type="ECO:0000256" key="8">
    <source>
        <dbReference type="SAM" id="MobiDB-lite"/>
    </source>
</evidence>
<keyword evidence="5 7" id="KW-0378">Hydrolase</keyword>
<reference evidence="10" key="1">
    <citation type="submission" date="2019-02" db="EMBL/GenBank/DDBJ databases">
        <authorList>
            <person name="Gruber-Vodicka R. H."/>
            <person name="Seah K. B. B."/>
        </authorList>
    </citation>
    <scope>NUCLEOTIDE SEQUENCE</scope>
    <source>
        <strain evidence="10">BECK_M7</strain>
    </source>
</reference>
<sequence>MPCKTRPIRQDHREIDKSKKWPNSRQKTTDNKPMTLIHENPSQASPMPRITPIPSFGDNYIWQIRESDSRLAAFVDPGDATPVLSALEHQGITPAAILVTHHHGDHVGGIGKIKAHYPDIPIFGPAREAIPGVTHPVGESETIHIPGTRLSFQVLDVPGHTRGHVAYYGHGALFCGDTVFSVGCGRLFEGTPTEMHGSLQKIAALPPETLLYCAHEYTLDNIRFAKRVEPGNPDLARREREAFARVDEDLPTVPSTLAEELATNPFLRCAAPQVIRAAEHHAARKSMNPVEVFATIRRWKDTFG</sequence>
<dbReference type="Pfam" id="PF00753">
    <property type="entry name" value="Lactamase_B"/>
    <property type="match status" value="1"/>
</dbReference>
<keyword evidence="4 7" id="KW-0479">Metal-binding</keyword>
<dbReference type="InterPro" id="IPR035680">
    <property type="entry name" value="Clx_II_MBL"/>
</dbReference>
<feature type="region of interest" description="Disordered" evidence="8">
    <location>
        <begin position="1"/>
        <end position="49"/>
    </location>
</feature>
<dbReference type="InterPro" id="IPR017782">
    <property type="entry name" value="Hydroxyacylglutathione_Hdrlase"/>
</dbReference>
<feature type="compositionally biased region" description="Basic and acidic residues" evidence="8">
    <location>
        <begin position="8"/>
        <end position="19"/>
    </location>
</feature>
<comment type="pathway">
    <text evidence="2 7">Secondary metabolite metabolism; methylglyoxal degradation; (R)-lactate from methylglyoxal: step 2/2.</text>
</comment>
<feature type="domain" description="Metallo-beta-lactamase" evidence="9">
    <location>
        <begin position="58"/>
        <end position="215"/>
    </location>
</feature>
<dbReference type="GO" id="GO:0019243">
    <property type="term" value="P:methylglyoxal catabolic process to D-lactate via S-lactoyl-glutathione"/>
    <property type="evidence" value="ECO:0007669"/>
    <property type="project" value="UniProtKB-UniRule"/>
</dbReference>
<feature type="binding site" evidence="7">
    <location>
        <position position="177"/>
    </location>
    <ligand>
        <name>Zn(2+)</name>
        <dbReference type="ChEBI" id="CHEBI:29105"/>
        <label>2</label>
    </ligand>
</feature>
<comment type="catalytic activity">
    <reaction evidence="1 7">
        <text>an S-(2-hydroxyacyl)glutathione + H2O = a 2-hydroxy carboxylate + glutathione + H(+)</text>
        <dbReference type="Rhea" id="RHEA:21864"/>
        <dbReference type="ChEBI" id="CHEBI:15377"/>
        <dbReference type="ChEBI" id="CHEBI:15378"/>
        <dbReference type="ChEBI" id="CHEBI:57925"/>
        <dbReference type="ChEBI" id="CHEBI:58896"/>
        <dbReference type="ChEBI" id="CHEBI:71261"/>
        <dbReference type="EC" id="3.1.2.6"/>
    </reaction>
</comment>
<dbReference type="GO" id="GO:0046872">
    <property type="term" value="F:metal ion binding"/>
    <property type="evidence" value="ECO:0007669"/>
    <property type="project" value="UniProtKB-KW"/>
</dbReference>
<dbReference type="PANTHER" id="PTHR43705">
    <property type="entry name" value="HYDROXYACYLGLUTATHIONE HYDROLASE"/>
    <property type="match status" value="1"/>
</dbReference>
<evidence type="ECO:0000256" key="5">
    <source>
        <dbReference type="ARBA" id="ARBA00022801"/>
    </source>
</evidence>
<protein>
    <recommendedName>
        <fullName evidence="7">Hydroxyacylglutathione hydrolase</fullName>
        <ecNumber evidence="7">3.1.2.6</ecNumber>
    </recommendedName>
    <alternativeName>
        <fullName evidence="7">Glyoxalase II</fullName>
        <shortName evidence="7">Glx II</shortName>
    </alternativeName>
</protein>
<comment type="function">
    <text evidence="7">Thiolesterase that catalyzes the hydrolysis of S-D-lactoyl-glutathione to form glutathione and D-lactic acid.</text>
</comment>
<dbReference type="SMART" id="SM00849">
    <property type="entry name" value="Lactamase_B"/>
    <property type="match status" value="1"/>
</dbReference>
<feature type="binding site" evidence="7">
    <location>
        <position position="215"/>
    </location>
    <ligand>
        <name>Zn(2+)</name>
        <dbReference type="ChEBI" id="CHEBI:29105"/>
        <label>2</label>
    </ligand>
</feature>
<evidence type="ECO:0000256" key="3">
    <source>
        <dbReference type="ARBA" id="ARBA00006759"/>
    </source>
</evidence>
<dbReference type="GO" id="GO:0004416">
    <property type="term" value="F:hydroxyacylglutathione hydrolase activity"/>
    <property type="evidence" value="ECO:0007669"/>
    <property type="project" value="UniProtKB-UniRule"/>
</dbReference>
<dbReference type="EMBL" id="CAADFF010000040">
    <property type="protein sequence ID" value="VFJ92891.1"/>
    <property type="molecule type" value="Genomic_DNA"/>
</dbReference>
<feature type="binding site" evidence="7">
    <location>
        <position position="103"/>
    </location>
    <ligand>
        <name>Zn(2+)</name>
        <dbReference type="ChEBI" id="CHEBI:29105"/>
        <label>1</label>
    </ligand>
</feature>
<evidence type="ECO:0000313" key="10">
    <source>
        <dbReference type="EMBL" id="VFJ92891.1"/>
    </source>
</evidence>
<evidence type="ECO:0000256" key="2">
    <source>
        <dbReference type="ARBA" id="ARBA00004963"/>
    </source>
</evidence>
<dbReference type="InterPro" id="IPR001279">
    <property type="entry name" value="Metallo-B-lactamas"/>
</dbReference>
<dbReference type="HAMAP" id="MF_01374">
    <property type="entry name" value="Glyoxalase_2"/>
    <property type="match status" value="1"/>
</dbReference>
<dbReference type="InterPro" id="IPR036866">
    <property type="entry name" value="RibonucZ/Hydroxyglut_hydro"/>
</dbReference>
<dbReference type="CDD" id="cd07723">
    <property type="entry name" value="hydroxyacylglutathione_hydrolase_MBL-fold"/>
    <property type="match status" value="1"/>
</dbReference>